<keyword evidence="2" id="KW-1185">Reference proteome</keyword>
<gene>
    <name evidence="1" type="ORF">CLIB1444_07S04610</name>
</gene>
<protein>
    <submittedName>
        <fullName evidence="1">Alpha-ketoglutarate-dependent sulfonate dioxygenase</fullName>
    </submittedName>
</protein>
<dbReference type="Proteomes" id="UP001152531">
    <property type="component" value="Unassembled WGS sequence"/>
</dbReference>
<keyword evidence="1" id="KW-0223">Dioxygenase</keyword>
<keyword evidence="1" id="KW-0560">Oxidoreductase</keyword>
<proteinExistence type="predicted"/>
<sequence>MAQLGRGEVFVEKKDHYTLRQEEFDRTKFKDFIPAWENKKLEPLKFFKHIDKGSLADPAFPNLLPKDQDIKVSRITPKLGTEVEGIQLSSLNDEGKNELALLAAQRGLLIFRNQDFTTHGPQFAVDYGKYYGPLHIHPVSGAPLGFPEIHVVYRNKDVKFGNTTFDQRTNLVYWHSDITYELQPPGITFFSVLEGPDAGGDTIFTDSVEAYKRLSPEFQKLLDGLYVEHSSVEQANYYSESGGVQRRKPVKNIHPLVRVHPVTGEKILFVNPQFSRKIVGFKQQESDALLNFLYNHLNNSHDIQARAKWEPNTVVIWDNRRVLHSAIFDWDETEDDVTRFAVRVTPQAERPVADLKDLNKEDVNRLA</sequence>
<evidence type="ECO:0000313" key="1">
    <source>
        <dbReference type="EMBL" id="CAH6721884.1"/>
    </source>
</evidence>
<organism evidence="1 2">
    <name type="scientific">[Candida] jaroonii</name>
    <dbReference type="NCBI Taxonomy" id="467808"/>
    <lineage>
        <taxon>Eukaryota</taxon>
        <taxon>Fungi</taxon>
        <taxon>Dikarya</taxon>
        <taxon>Ascomycota</taxon>
        <taxon>Saccharomycotina</taxon>
        <taxon>Pichiomycetes</taxon>
        <taxon>Debaryomycetaceae</taxon>
        <taxon>Yamadazyma</taxon>
    </lineage>
</organism>
<dbReference type="EMBL" id="CALSDN010000007">
    <property type="protein sequence ID" value="CAH6721884.1"/>
    <property type="molecule type" value="Genomic_DNA"/>
</dbReference>
<accession>A0ACA9YAF5</accession>
<comment type="caution">
    <text evidence="1">The sequence shown here is derived from an EMBL/GenBank/DDBJ whole genome shotgun (WGS) entry which is preliminary data.</text>
</comment>
<evidence type="ECO:0000313" key="2">
    <source>
        <dbReference type="Proteomes" id="UP001152531"/>
    </source>
</evidence>
<name>A0ACA9YAF5_9ASCO</name>
<reference evidence="1" key="1">
    <citation type="submission" date="2022-06" db="EMBL/GenBank/DDBJ databases">
        <authorList>
            <person name="Legras J.-L."/>
            <person name="Devillers H."/>
            <person name="Grondin C."/>
        </authorList>
    </citation>
    <scope>NUCLEOTIDE SEQUENCE</scope>
    <source>
        <strain evidence="1">CLIB 1444</strain>
    </source>
</reference>